<protein>
    <recommendedName>
        <fullName evidence="3">Dolichyl-diphosphooligosaccharide--protein glycosyltransferase subunit 4</fullName>
    </recommendedName>
</protein>
<dbReference type="GO" id="GO:0008250">
    <property type="term" value="C:oligosaccharyltransferase complex"/>
    <property type="evidence" value="ECO:0007669"/>
    <property type="project" value="TreeGrafter"/>
</dbReference>
<dbReference type="Pfam" id="PF10215">
    <property type="entry name" value="Ost4"/>
    <property type="match status" value="1"/>
</dbReference>
<dbReference type="OrthoDB" id="2124077at2759"/>
<dbReference type="PANTHER" id="PTHR48164:SF1">
    <property type="entry name" value="DOLICHYL-DIPHOSPHOOLIGOSACCHARIDE--PROTEIN GLYCOSYLTRANSFERASE SUBUNIT 4"/>
    <property type="match status" value="1"/>
</dbReference>
<accession>A0A6G1HZH6</accession>
<dbReference type="EMBL" id="ML996693">
    <property type="protein sequence ID" value="KAF2401145.1"/>
    <property type="molecule type" value="Genomic_DNA"/>
</dbReference>
<evidence type="ECO:0000256" key="2">
    <source>
        <dbReference type="ARBA" id="ARBA00007685"/>
    </source>
</evidence>
<evidence type="ECO:0000256" key="9">
    <source>
        <dbReference type="SAM" id="Phobius"/>
    </source>
</evidence>
<evidence type="ECO:0000256" key="1">
    <source>
        <dbReference type="ARBA" id="ARBA00004643"/>
    </source>
</evidence>
<evidence type="ECO:0000256" key="3">
    <source>
        <dbReference type="ARBA" id="ARBA00017662"/>
    </source>
</evidence>
<keyword evidence="6" id="KW-0735">Signal-anchor</keyword>
<evidence type="ECO:0000313" key="11">
    <source>
        <dbReference type="Proteomes" id="UP000799640"/>
    </source>
</evidence>
<comment type="subcellular location">
    <subcellularLocation>
        <location evidence="1">Endoplasmic reticulum membrane</location>
        <topology evidence="1">Single-pass type III membrane protein</topology>
    </subcellularLocation>
</comment>
<dbReference type="InterPro" id="IPR036330">
    <property type="entry name" value="Ost4p_sf"/>
</dbReference>
<dbReference type="InterPro" id="IPR051307">
    <property type="entry name" value="OST4"/>
</dbReference>
<dbReference type="AlphaFoldDB" id="A0A6G1HZH6"/>
<evidence type="ECO:0000256" key="4">
    <source>
        <dbReference type="ARBA" id="ARBA00022692"/>
    </source>
</evidence>
<keyword evidence="8 9" id="KW-0472">Membrane</keyword>
<dbReference type="Proteomes" id="UP000799640">
    <property type="component" value="Unassembled WGS sequence"/>
</dbReference>
<sequence>MIEDHDLYSLALFLGSLAMVLIVVYHFVETNARRGEVLKELSNKPAVKSKGKA</sequence>
<feature type="transmembrane region" description="Helical" evidence="9">
    <location>
        <begin position="7"/>
        <end position="28"/>
    </location>
</feature>
<keyword evidence="4 9" id="KW-0812">Transmembrane</keyword>
<comment type="similarity">
    <text evidence="2">Belongs to the OST4 family.</text>
</comment>
<organism evidence="10 11">
    <name type="scientific">Trichodelitschia bisporula</name>
    <dbReference type="NCBI Taxonomy" id="703511"/>
    <lineage>
        <taxon>Eukaryota</taxon>
        <taxon>Fungi</taxon>
        <taxon>Dikarya</taxon>
        <taxon>Ascomycota</taxon>
        <taxon>Pezizomycotina</taxon>
        <taxon>Dothideomycetes</taxon>
        <taxon>Dothideomycetes incertae sedis</taxon>
        <taxon>Phaeotrichales</taxon>
        <taxon>Phaeotrichaceae</taxon>
        <taxon>Trichodelitschia</taxon>
    </lineage>
</organism>
<evidence type="ECO:0000256" key="6">
    <source>
        <dbReference type="ARBA" id="ARBA00022968"/>
    </source>
</evidence>
<keyword evidence="7 9" id="KW-1133">Transmembrane helix</keyword>
<dbReference type="GO" id="GO:0018279">
    <property type="term" value="P:protein N-linked glycosylation via asparagine"/>
    <property type="evidence" value="ECO:0007669"/>
    <property type="project" value="TreeGrafter"/>
</dbReference>
<evidence type="ECO:0000256" key="8">
    <source>
        <dbReference type="ARBA" id="ARBA00023136"/>
    </source>
</evidence>
<keyword evidence="11" id="KW-1185">Reference proteome</keyword>
<proteinExistence type="inferred from homology"/>
<reference evidence="10" key="1">
    <citation type="journal article" date="2020" name="Stud. Mycol.">
        <title>101 Dothideomycetes genomes: a test case for predicting lifestyles and emergence of pathogens.</title>
        <authorList>
            <person name="Haridas S."/>
            <person name="Albert R."/>
            <person name="Binder M."/>
            <person name="Bloem J."/>
            <person name="Labutti K."/>
            <person name="Salamov A."/>
            <person name="Andreopoulos B."/>
            <person name="Baker S."/>
            <person name="Barry K."/>
            <person name="Bills G."/>
            <person name="Bluhm B."/>
            <person name="Cannon C."/>
            <person name="Castanera R."/>
            <person name="Culley D."/>
            <person name="Daum C."/>
            <person name="Ezra D."/>
            <person name="Gonzalez J."/>
            <person name="Henrissat B."/>
            <person name="Kuo A."/>
            <person name="Liang C."/>
            <person name="Lipzen A."/>
            <person name="Lutzoni F."/>
            <person name="Magnuson J."/>
            <person name="Mondo S."/>
            <person name="Nolan M."/>
            <person name="Ohm R."/>
            <person name="Pangilinan J."/>
            <person name="Park H.-J."/>
            <person name="Ramirez L."/>
            <person name="Alfaro M."/>
            <person name="Sun H."/>
            <person name="Tritt A."/>
            <person name="Yoshinaga Y."/>
            <person name="Zwiers L.-H."/>
            <person name="Turgeon B."/>
            <person name="Goodwin S."/>
            <person name="Spatafora J."/>
            <person name="Crous P."/>
            <person name="Grigoriev I."/>
        </authorList>
    </citation>
    <scope>NUCLEOTIDE SEQUENCE</scope>
    <source>
        <strain evidence="10">CBS 262.69</strain>
    </source>
</reference>
<evidence type="ECO:0000313" key="10">
    <source>
        <dbReference type="EMBL" id="KAF2401145.1"/>
    </source>
</evidence>
<evidence type="ECO:0000256" key="7">
    <source>
        <dbReference type="ARBA" id="ARBA00022989"/>
    </source>
</evidence>
<evidence type="ECO:0000256" key="5">
    <source>
        <dbReference type="ARBA" id="ARBA00022824"/>
    </source>
</evidence>
<dbReference type="SUPFAM" id="SSF103464">
    <property type="entry name" value="Oligosaccharyltransferase subunit ost4p"/>
    <property type="match status" value="1"/>
</dbReference>
<gene>
    <name evidence="10" type="ORF">EJ06DRAFT_529300</name>
</gene>
<name>A0A6G1HZH6_9PEZI</name>
<dbReference type="InterPro" id="IPR018943">
    <property type="entry name" value="Oligosaccaryltransferase"/>
</dbReference>
<keyword evidence="5" id="KW-0256">Endoplasmic reticulum</keyword>
<dbReference type="PANTHER" id="PTHR48164">
    <property type="entry name" value="DOLICHYL-DIPHOSPHOOLIGOSACCHARIDE--PROTEIN GLYCOSYLTRANSFERASE SUBUNIT 4"/>
    <property type="match status" value="1"/>
</dbReference>